<name>A0ABR2VJX8_9FUNG</name>
<dbReference type="EMBL" id="JASJQH010011243">
    <property type="protein sequence ID" value="KAK9667497.1"/>
    <property type="molecule type" value="Genomic_DNA"/>
</dbReference>
<dbReference type="Pfam" id="PF04078">
    <property type="entry name" value="Rcd1"/>
    <property type="match status" value="1"/>
</dbReference>
<sequence>MHSLGQHNGNHQMQQYLQLQQNAAMKNSATLGGPNSLISKHQGPMSDLNPMLNKFAGGLGTSNGSNNIHSVNDPYYGSGGAGTNMGHNNVSMPFSGAQQQRYALMEEEAIYSFILELFHPDSREQALAQLAKRRETFEDLAVVLWNSFGVMSILLQEIANVYPLLDAELTNSISNRVCNALALLQCVASHSETRLPFLGSWCRIISKEFV</sequence>
<evidence type="ECO:0000313" key="1">
    <source>
        <dbReference type="EMBL" id="KAK9667497.1"/>
    </source>
</evidence>
<dbReference type="Proteomes" id="UP001479436">
    <property type="component" value="Unassembled WGS sequence"/>
</dbReference>
<proteinExistence type="predicted"/>
<evidence type="ECO:0000313" key="2">
    <source>
        <dbReference type="Proteomes" id="UP001479436"/>
    </source>
</evidence>
<accession>A0ABR2VJX8</accession>
<comment type="caution">
    <text evidence="1">The sequence shown here is derived from an EMBL/GenBank/DDBJ whole genome shotgun (WGS) entry which is preliminary data.</text>
</comment>
<dbReference type="InterPro" id="IPR007216">
    <property type="entry name" value="CNOT9"/>
</dbReference>
<organism evidence="1 2">
    <name type="scientific">Basidiobolus ranarum</name>
    <dbReference type="NCBI Taxonomy" id="34480"/>
    <lineage>
        <taxon>Eukaryota</taxon>
        <taxon>Fungi</taxon>
        <taxon>Fungi incertae sedis</taxon>
        <taxon>Zoopagomycota</taxon>
        <taxon>Entomophthoromycotina</taxon>
        <taxon>Basidiobolomycetes</taxon>
        <taxon>Basidiobolales</taxon>
        <taxon>Basidiobolaceae</taxon>
        <taxon>Basidiobolus</taxon>
    </lineage>
</organism>
<gene>
    <name evidence="1" type="primary">rcd1_3</name>
    <name evidence="1" type="ORF">K7432_017776</name>
</gene>
<reference evidence="1 2" key="1">
    <citation type="submission" date="2023-04" db="EMBL/GenBank/DDBJ databases">
        <title>Genome of Basidiobolus ranarum AG-B5.</title>
        <authorList>
            <person name="Stajich J.E."/>
            <person name="Carter-House D."/>
            <person name="Gryganskyi A."/>
        </authorList>
    </citation>
    <scope>NUCLEOTIDE SEQUENCE [LARGE SCALE GENOMIC DNA]</scope>
    <source>
        <strain evidence="1 2">AG-B5</strain>
    </source>
</reference>
<dbReference type="InterPro" id="IPR011989">
    <property type="entry name" value="ARM-like"/>
</dbReference>
<protein>
    <submittedName>
        <fullName evidence="1">RNA-binding protein, CCR4-NOT complex subunit Rcd1</fullName>
    </submittedName>
</protein>
<dbReference type="Gene3D" id="1.25.10.10">
    <property type="entry name" value="Leucine-rich Repeat Variant"/>
    <property type="match status" value="1"/>
</dbReference>
<dbReference type="PANTHER" id="PTHR12262">
    <property type="entry name" value="CCR4-NOT TRANSCRIPTION COMPLEX SUBUNIT 9"/>
    <property type="match status" value="1"/>
</dbReference>
<keyword evidence="2" id="KW-1185">Reference proteome</keyword>